<dbReference type="RefSeq" id="WP_013330650.1">
    <property type="nucleotide sequence ID" value="NC_014507.1"/>
</dbReference>
<feature type="compositionally biased region" description="Gly residues" evidence="1">
    <location>
        <begin position="417"/>
        <end position="426"/>
    </location>
</feature>
<dbReference type="Pfam" id="PF13240">
    <property type="entry name" value="Zn_Ribbon_1"/>
    <property type="match status" value="1"/>
</dbReference>
<organism evidence="4 5">
    <name type="scientific">Methanolacinia petrolearia (strain DSM 11571 / OCM 486 / SEBR 4847)</name>
    <name type="common">Methanoplanus petrolearius</name>
    <dbReference type="NCBI Taxonomy" id="679926"/>
    <lineage>
        <taxon>Archaea</taxon>
        <taxon>Methanobacteriati</taxon>
        <taxon>Methanobacteriota</taxon>
        <taxon>Stenosarchaea group</taxon>
        <taxon>Methanomicrobia</taxon>
        <taxon>Methanomicrobiales</taxon>
        <taxon>Methanomicrobiaceae</taxon>
        <taxon>Methanolacinia</taxon>
    </lineage>
</organism>
<dbReference type="AlphaFoldDB" id="E1RGU8"/>
<dbReference type="OrthoDB" id="374920at2157"/>
<accession>E1RGU8</accession>
<feature type="transmembrane region" description="Helical" evidence="2">
    <location>
        <begin position="389"/>
        <end position="412"/>
    </location>
</feature>
<feature type="domain" description="Zinc-ribbon" evidence="3">
    <location>
        <begin position="224"/>
        <end position="245"/>
    </location>
</feature>
<feature type="compositionally biased region" description="Low complexity" evidence="1">
    <location>
        <begin position="427"/>
        <end position="442"/>
    </location>
</feature>
<reference evidence="4 5" key="1">
    <citation type="journal article" date="2010" name="Stand. Genomic Sci.">
        <title>Complete genome sequence of Methanoplanus petrolearius type strain (SEBR 4847).</title>
        <authorList>
            <person name="Brambilla E."/>
            <person name="Djao O.D."/>
            <person name="Daligault H."/>
            <person name="Lapidus A."/>
            <person name="Lucas S."/>
            <person name="Hammon N."/>
            <person name="Nolan M."/>
            <person name="Tice H."/>
            <person name="Cheng J.F."/>
            <person name="Han C."/>
            <person name="Tapia R."/>
            <person name="Goodwin L."/>
            <person name="Pitluck S."/>
            <person name="Liolios K."/>
            <person name="Ivanova N."/>
            <person name="Mavromatis K."/>
            <person name="Mikhailova N."/>
            <person name="Pati A."/>
            <person name="Chen A."/>
            <person name="Palaniappan K."/>
            <person name="Land M."/>
            <person name="Hauser L."/>
            <person name="Chang Y.J."/>
            <person name="Jeffries C.D."/>
            <person name="Rohde M."/>
            <person name="Spring S."/>
            <person name="Sikorski J."/>
            <person name="Goker M."/>
            <person name="Woyke T."/>
            <person name="Bristow J."/>
            <person name="Eisen J.A."/>
            <person name="Markowitz V."/>
            <person name="Hugenholtz P."/>
            <person name="Kyrpides N.C."/>
            <person name="Klenk H.P."/>
        </authorList>
    </citation>
    <scope>NUCLEOTIDE SEQUENCE [LARGE SCALE GENOMIC DNA]</scope>
    <source>
        <strain evidence="5">DSM 11571 / OCM 486 / SEBR 4847</strain>
    </source>
</reference>
<dbReference type="STRING" id="679926.Mpet_2734"/>
<dbReference type="eggNOG" id="arCOG01917">
    <property type="taxonomic scope" value="Archaea"/>
</dbReference>
<dbReference type="EMBL" id="CP002117">
    <property type="protein sequence ID" value="ADN37477.1"/>
    <property type="molecule type" value="Genomic_DNA"/>
</dbReference>
<feature type="compositionally biased region" description="Polar residues" evidence="1">
    <location>
        <begin position="175"/>
        <end position="185"/>
    </location>
</feature>
<evidence type="ECO:0000313" key="5">
    <source>
        <dbReference type="Proteomes" id="UP000006565"/>
    </source>
</evidence>
<proteinExistence type="predicted"/>
<feature type="compositionally biased region" description="Basic and acidic residues" evidence="1">
    <location>
        <begin position="338"/>
        <end position="362"/>
    </location>
</feature>
<keyword evidence="2" id="KW-0472">Membrane</keyword>
<feature type="compositionally biased region" description="Low complexity" evidence="1">
    <location>
        <begin position="259"/>
        <end position="271"/>
    </location>
</feature>
<keyword evidence="2" id="KW-1133">Transmembrane helix</keyword>
<evidence type="ECO:0000313" key="4">
    <source>
        <dbReference type="EMBL" id="ADN37477.1"/>
    </source>
</evidence>
<feature type="region of interest" description="Disordered" evidence="1">
    <location>
        <begin position="238"/>
        <end position="379"/>
    </location>
</feature>
<feature type="region of interest" description="Disordered" evidence="1">
    <location>
        <begin position="114"/>
        <end position="223"/>
    </location>
</feature>
<dbReference type="KEGG" id="mpi:Mpet_2734"/>
<dbReference type="GeneID" id="9745229"/>
<name>E1RGU8_METP4</name>
<evidence type="ECO:0000259" key="3">
    <source>
        <dbReference type="Pfam" id="PF13240"/>
    </source>
</evidence>
<gene>
    <name evidence="4" type="ordered locus">Mpet_2734</name>
</gene>
<dbReference type="HOGENOM" id="CLU_498420_0_0_2"/>
<dbReference type="Proteomes" id="UP000006565">
    <property type="component" value="Chromosome"/>
</dbReference>
<keyword evidence="5" id="KW-1185">Reference proteome</keyword>
<protein>
    <recommendedName>
        <fullName evidence="3">Zinc-ribbon domain-containing protein</fullName>
    </recommendedName>
</protein>
<evidence type="ECO:0000256" key="1">
    <source>
        <dbReference type="SAM" id="MobiDB-lite"/>
    </source>
</evidence>
<evidence type="ECO:0000256" key="2">
    <source>
        <dbReference type="SAM" id="Phobius"/>
    </source>
</evidence>
<feature type="region of interest" description="Disordered" evidence="1">
    <location>
        <begin position="417"/>
        <end position="446"/>
    </location>
</feature>
<keyword evidence="2" id="KW-0812">Transmembrane</keyword>
<sequence>MYRPNLRPGEELVKISPGVNVKNVPFDAFLTSKRIIFVKKTDSIQERKELVFPLNLVKDYQPSSDESGTPAIKFSIEKPSGEVGDLILKFIQAGDYRYAERDDWVEDLKSMSRGMVPRNSAGGQNQFSGGMPPKTEPSAPPAHNRDADLFSMGSENPYAPPSPEFSQPPAEDSYYGQQDFRSQARQGIPPEERHQMQQGFSQPPASPQSSYRQGPSSGDEKPIFCRFCGAKVPSGSAFCPSCGGKVEQQAMHQQSFSGAPPQRQQADRQQFSPPPAPQQQNFGDRGFVSPPPPPTSGHSGYGQQPGYPPRDGGISLADDRAYGYGQGGAMSPKGQKSMMKEQAKADKARMKEQARAEKERQKAMKRAQKGRGYNDPYGYKESRMPEPKIIIIAVAVIAVIAVAGFAFSSGMFSGNGGSSGVSGGGNSQSSSSSGTSQLAGVSTGTTNTSETYGNWYFSVFYPGEWSGTYTVNGGTTTITDESGESVIYGTLPDKELGSFSGTVSISASILDSGAGGTLSIYLYNDKGVEVDSAQTSGSGTAVLTYP</sequence>
<dbReference type="InterPro" id="IPR026870">
    <property type="entry name" value="Zinc_ribbon_dom"/>
</dbReference>
<feature type="compositionally biased region" description="Polar residues" evidence="1">
    <location>
        <begin position="196"/>
        <end position="216"/>
    </location>
</feature>